<evidence type="ECO:0000313" key="1">
    <source>
        <dbReference type="EMBL" id="KAI4325103.1"/>
    </source>
</evidence>
<evidence type="ECO:0000313" key="2">
    <source>
        <dbReference type="Proteomes" id="UP001057402"/>
    </source>
</evidence>
<name>A0ACB9MM00_9MYRT</name>
<accession>A0ACB9MM00</accession>
<reference evidence="2" key="1">
    <citation type="journal article" date="2023" name="Front. Plant Sci.">
        <title>Chromosomal-level genome assembly of Melastoma candidum provides insights into trichome evolution.</title>
        <authorList>
            <person name="Zhong Y."/>
            <person name="Wu W."/>
            <person name="Sun C."/>
            <person name="Zou P."/>
            <person name="Liu Y."/>
            <person name="Dai S."/>
            <person name="Zhou R."/>
        </authorList>
    </citation>
    <scope>NUCLEOTIDE SEQUENCE [LARGE SCALE GENOMIC DNA]</scope>
</reference>
<proteinExistence type="predicted"/>
<dbReference type="Proteomes" id="UP001057402">
    <property type="component" value="Chromosome 9"/>
</dbReference>
<organism evidence="1 2">
    <name type="scientific">Melastoma candidum</name>
    <dbReference type="NCBI Taxonomy" id="119954"/>
    <lineage>
        <taxon>Eukaryota</taxon>
        <taxon>Viridiplantae</taxon>
        <taxon>Streptophyta</taxon>
        <taxon>Embryophyta</taxon>
        <taxon>Tracheophyta</taxon>
        <taxon>Spermatophyta</taxon>
        <taxon>Magnoliopsida</taxon>
        <taxon>eudicotyledons</taxon>
        <taxon>Gunneridae</taxon>
        <taxon>Pentapetalae</taxon>
        <taxon>rosids</taxon>
        <taxon>malvids</taxon>
        <taxon>Myrtales</taxon>
        <taxon>Melastomataceae</taxon>
        <taxon>Melastomatoideae</taxon>
        <taxon>Melastomateae</taxon>
        <taxon>Melastoma</taxon>
    </lineage>
</organism>
<keyword evidence="2" id="KW-1185">Reference proteome</keyword>
<gene>
    <name evidence="1" type="ORF">MLD38_030527</name>
</gene>
<protein>
    <submittedName>
        <fullName evidence="1">Uncharacterized protein</fullName>
    </submittedName>
</protein>
<comment type="caution">
    <text evidence="1">The sequence shown here is derived from an EMBL/GenBank/DDBJ whole genome shotgun (WGS) entry which is preliminary data.</text>
</comment>
<dbReference type="EMBL" id="CM042888">
    <property type="protein sequence ID" value="KAI4325103.1"/>
    <property type="molecule type" value="Genomic_DNA"/>
</dbReference>
<sequence length="408" mass="45979">MLSDFMTAILDEFDNVPLDTELKPPPPNFSEKFFVAAGTSLYANAINVPFMAFVLVDLLVRAQSPKSAIFTRATAPATDPLTIAATFSLLLGFKYEVLPRGLEGEQTDRGVVSILPGCQESGPVRPLVDPQLCSWEPRVRRVVKLCHRGALVDEEFDPDLIIRLPSSPRTATTSPEEPVRWDITEIDKFPPVIRSTFLGLYNSTNDITYQFMRDRGINALPFLKKMWEINCTGYLHEARLYNSGSAALAYEEYMDMSTNSIGGFVMSLTYFLEMAKSLDKETMGFVCDIPPILYNSCKVVRLTNDLGTSSYELARGDNFKAVQCYQKQHGVSEEEAHEAIWAMMEETWKDLNQQEFEEYPSFVTKEFLHACMGFARASHFFYQHGDGHALSDKEAKDYLMSLLVPVPV</sequence>